<proteinExistence type="inferred from homology"/>
<dbReference type="EMBL" id="QYAD01000001">
    <property type="protein sequence ID" value="MBL3689197.1"/>
    <property type="molecule type" value="Genomic_DNA"/>
</dbReference>
<organism evidence="3 4">
    <name type="scientific">Leucobacter chromiireducens subsp. chromiireducens</name>
    <dbReference type="NCBI Taxonomy" id="660067"/>
    <lineage>
        <taxon>Bacteria</taxon>
        <taxon>Bacillati</taxon>
        <taxon>Actinomycetota</taxon>
        <taxon>Actinomycetes</taxon>
        <taxon>Micrococcales</taxon>
        <taxon>Microbacteriaceae</taxon>
        <taxon>Leucobacter</taxon>
    </lineage>
</organism>
<dbReference type="InterPro" id="IPR013538">
    <property type="entry name" value="ASHA1/2-like_C"/>
</dbReference>
<dbReference type="InterPro" id="IPR023393">
    <property type="entry name" value="START-like_dom_sf"/>
</dbReference>
<dbReference type="Gene3D" id="3.30.530.20">
    <property type="match status" value="1"/>
</dbReference>
<dbReference type="Proteomes" id="UP001646141">
    <property type="component" value="Unassembled WGS sequence"/>
</dbReference>
<evidence type="ECO:0000256" key="1">
    <source>
        <dbReference type="ARBA" id="ARBA00006817"/>
    </source>
</evidence>
<dbReference type="RefSeq" id="WP_202381146.1">
    <property type="nucleotide sequence ID" value="NZ_BAAAMA010000004.1"/>
</dbReference>
<reference evidence="3 4" key="1">
    <citation type="submission" date="2018-09" db="EMBL/GenBank/DDBJ databases">
        <title>Comparative genomics of Leucobacter spp.</title>
        <authorList>
            <person name="Reis A.C."/>
            <person name="Kolvenbach B.A."/>
            <person name="Corvini P.F.X."/>
            <person name="Nunes O.C."/>
        </authorList>
    </citation>
    <scope>NUCLEOTIDE SEQUENCE [LARGE SCALE GENOMIC DNA]</scope>
    <source>
        <strain evidence="3 4">L-1</strain>
    </source>
</reference>
<sequence>MTGVTAAGIEIDRTTTAQPEAVFAAFSEAAAFARWFGGPDVEVPADRLDFDAIEGGTWTATMILPDGNTIDWAGSFVEVAPPHRFTFTLTDQPGPDALQVPVAVGIMPADGGASIHLTQETPDFPHEQKAATLEGWQLFIDEVLRIAEAA</sequence>
<evidence type="ECO:0000259" key="2">
    <source>
        <dbReference type="Pfam" id="PF08327"/>
    </source>
</evidence>
<gene>
    <name evidence="3" type="ORF">D3226_04380</name>
</gene>
<dbReference type="CDD" id="cd07814">
    <property type="entry name" value="SRPBCC_CalC_Aha1-like"/>
    <property type="match status" value="1"/>
</dbReference>
<feature type="domain" description="Activator of Hsp90 ATPase homologue 1/2-like C-terminal" evidence="2">
    <location>
        <begin position="17"/>
        <end position="142"/>
    </location>
</feature>
<evidence type="ECO:0000313" key="3">
    <source>
        <dbReference type="EMBL" id="MBL3689197.1"/>
    </source>
</evidence>
<keyword evidence="4" id="KW-1185">Reference proteome</keyword>
<evidence type="ECO:0000313" key="4">
    <source>
        <dbReference type="Proteomes" id="UP001646141"/>
    </source>
</evidence>
<protein>
    <submittedName>
        <fullName evidence="3">SRPBCC domain-containing protein</fullName>
    </submittedName>
</protein>
<dbReference type="Pfam" id="PF08327">
    <property type="entry name" value="AHSA1"/>
    <property type="match status" value="1"/>
</dbReference>
<dbReference type="SUPFAM" id="SSF55961">
    <property type="entry name" value="Bet v1-like"/>
    <property type="match status" value="1"/>
</dbReference>
<accession>A0ABS1SM04</accession>
<name>A0ABS1SM04_9MICO</name>
<comment type="similarity">
    <text evidence="1">Belongs to the AHA1 family.</text>
</comment>
<comment type="caution">
    <text evidence="3">The sequence shown here is derived from an EMBL/GenBank/DDBJ whole genome shotgun (WGS) entry which is preliminary data.</text>
</comment>